<evidence type="ECO:0000313" key="2">
    <source>
        <dbReference type="Proteomes" id="UP001523392"/>
    </source>
</evidence>
<proteinExistence type="predicted"/>
<comment type="caution">
    <text evidence="1">The sequence shown here is derived from an EMBL/GenBank/DDBJ whole genome shotgun (WGS) entry which is preliminary data.</text>
</comment>
<dbReference type="EMBL" id="JAFIRR010000111">
    <property type="protein sequence ID" value="MCO6417953.1"/>
    <property type="molecule type" value="Genomic_DNA"/>
</dbReference>
<organism evidence="1 2">
    <name type="scientific">Siccirubricoccus soli</name>
    <dbReference type="NCBI Taxonomy" id="2899147"/>
    <lineage>
        <taxon>Bacteria</taxon>
        <taxon>Pseudomonadati</taxon>
        <taxon>Pseudomonadota</taxon>
        <taxon>Alphaproteobacteria</taxon>
        <taxon>Acetobacterales</taxon>
        <taxon>Roseomonadaceae</taxon>
        <taxon>Siccirubricoccus</taxon>
    </lineage>
</organism>
<accession>A0ABT1D7Q5</accession>
<sequence length="198" mass="21978">MSAADILALPHPDWLYHHLRVTGAPEAVAAFRQAASGAGIIPWAEDQGEAAEAWFHLLAAPPPPQRRSLSLEGARILATQLRDAVEARARLAAERAAASRACPFDLHRLLPVPARLLRLGPAHPEARDWLWTHWGTTAELRGVVPLPVPRRGQPHRPDPALFWVGFWSADWTPWRAIARLRAQWPALAFAVRPLYDDA</sequence>
<protein>
    <submittedName>
        <fullName evidence="1">Uncharacterized protein</fullName>
    </submittedName>
</protein>
<evidence type="ECO:0000313" key="1">
    <source>
        <dbReference type="EMBL" id="MCO6417953.1"/>
    </source>
</evidence>
<gene>
    <name evidence="1" type="ORF">JYK14_17555</name>
</gene>
<name>A0ABT1D7Q5_9PROT</name>
<reference evidence="1 2" key="1">
    <citation type="submission" date="2021-12" db="EMBL/GenBank/DDBJ databases">
        <title>Siccirubricoccus leaddurans sp. nov., a high concentration Zn2+ tolerance bacterium.</title>
        <authorList>
            <person name="Cao Y."/>
        </authorList>
    </citation>
    <scope>NUCLEOTIDE SEQUENCE [LARGE SCALE GENOMIC DNA]</scope>
    <source>
        <strain evidence="1 2">KC 17139</strain>
    </source>
</reference>
<dbReference type="RefSeq" id="WP_252954585.1">
    <property type="nucleotide sequence ID" value="NZ_JAFIRR010000111.1"/>
</dbReference>
<dbReference type="Proteomes" id="UP001523392">
    <property type="component" value="Unassembled WGS sequence"/>
</dbReference>
<keyword evidence="2" id="KW-1185">Reference proteome</keyword>